<comment type="caution">
    <text evidence="3">The sequence shown here is derived from an EMBL/GenBank/DDBJ whole genome shotgun (WGS) entry which is preliminary data.</text>
</comment>
<dbReference type="Proteomes" id="UP000544095">
    <property type="component" value="Unassembled WGS sequence"/>
</dbReference>
<evidence type="ECO:0000256" key="1">
    <source>
        <dbReference type="ARBA" id="ARBA00023242"/>
    </source>
</evidence>
<keyword evidence="1" id="KW-0539">Nucleus</keyword>
<keyword evidence="4" id="KW-1185">Reference proteome</keyword>
<evidence type="ECO:0000313" key="3">
    <source>
        <dbReference type="EMBL" id="KAF5599248.1"/>
    </source>
</evidence>
<reference evidence="3 4" key="1">
    <citation type="submission" date="2020-05" db="EMBL/GenBank/DDBJ databases">
        <title>Identification and distribution of gene clusters putatively required for synthesis of sphingolipid metabolism inhibitors in phylogenetically diverse species of the filamentous fungus Fusarium.</title>
        <authorList>
            <person name="Kim H.-S."/>
            <person name="Busman M."/>
            <person name="Brown D.W."/>
            <person name="Divon H."/>
            <person name="Uhlig S."/>
            <person name="Proctor R.H."/>
        </authorList>
    </citation>
    <scope>NUCLEOTIDE SEQUENCE [LARGE SCALE GENOMIC DNA]</scope>
    <source>
        <strain evidence="3 4">NRRL 25211</strain>
    </source>
</reference>
<sequence length="366" mass="39798">MSFDSFSTYQLDTPNMLAGQSAQSSHDNFQLSPFDTCPVPGMIQYQMDMQQDPQEDEEPRSNTRPKLGYKRASSACSKQGSPPLVFGLYAHPSNLSPEQCRHRKIRCIASSSDAQARCVSCVRLKKECSSYLTGRSSADGSDLIRVARFSPSTDESSDAYDLAQTSTSMDQYLDMQKPPLDSSKTRPTASVAPIGNGIPWADSFTSGLRVSTVEGQVNLNMRSQSLPEWDAAVMGQVSNANAVDFDSVQRGQLSEVPTISHFPPSVDMSIPSTSSIPQHASPLSQADFNFSWGSNSYALPIRSLSGLPETVNNGNMVHVGAEAVFDFQSSPSPSTNQPLPLQISLAAQGRSQSLPYNGYTFDSFWE</sequence>
<dbReference type="EMBL" id="JAAOAR010000162">
    <property type="protein sequence ID" value="KAF5599248.1"/>
    <property type="molecule type" value="Genomic_DNA"/>
</dbReference>
<protein>
    <recommendedName>
        <fullName evidence="5">Zn(2)-C6 fungal-type domain-containing protein</fullName>
    </recommendedName>
</protein>
<evidence type="ECO:0000256" key="2">
    <source>
        <dbReference type="SAM" id="MobiDB-lite"/>
    </source>
</evidence>
<evidence type="ECO:0008006" key="5">
    <source>
        <dbReference type="Google" id="ProtNLM"/>
    </source>
</evidence>
<gene>
    <name evidence="3" type="ORF">FPANT_3531</name>
</gene>
<accession>A0A8H5PMI1</accession>
<dbReference type="InterPro" id="IPR001138">
    <property type="entry name" value="Zn2Cys6_DnaBD"/>
</dbReference>
<dbReference type="GO" id="GO:0000981">
    <property type="term" value="F:DNA-binding transcription factor activity, RNA polymerase II-specific"/>
    <property type="evidence" value="ECO:0007669"/>
    <property type="project" value="InterPro"/>
</dbReference>
<feature type="region of interest" description="Disordered" evidence="2">
    <location>
        <begin position="49"/>
        <end position="68"/>
    </location>
</feature>
<dbReference type="GO" id="GO:0008270">
    <property type="term" value="F:zinc ion binding"/>
    <property type="evidence" value="ECO:0007669"/>
    <property type="project" value="InterPro"/>
</dbReference>
<dbReference type="CDD" id="cd00067">
    <property type="entry name" value="GAL4"/>
    <property type="match status" value="1"/>
</dbReference>
<name>A0A8H5PMI1_9HYPO</name>
<evidence type="ECO:0000313" key="4">
    <source>
        <dbReference type="Proteomes" id="UP000544095"/>
    </source>
</evidence>
<dbReference type="AlphaFoldDB" id="A0A8H5PMI1"/>
<dbReference type="InterPro" id="IPR036864">
    <property type="entry name" value="Zn2-C6_fun-type_DNA-bd_sf"/>
</dbReference>
<organism evidence="3 4">
    <name type="scientific">Fusarium pseudoanthophilum</name>
    <dbReference type="NCBI Taxonomy" id="48495"/>
    <lineage>
        <taxon>Eukaryota</taxon>
        <taxon>Fungi</taxon>
        <taxon>Dikarya</taxon>
        <taxon>Ascomycota</taxon>
        <taxon>Pezizomycotina</taxon>
        <taxon>Sordariomycetes</taxon>
        <taxon>Hypocreomycetidae</taxon>
        <taxon>Hypocreales</taxon>
        <taxon>Nectriaceae</taxon>
        <taxon>Fusarium</taxon>
        <taxon>Fusarium fujikuroi species complex</taxon>
    </lineage>
</organism>
<proteinExistence type="predicted"/>
<dbReference type="SUPFAM" id="SSF57701">
    <property type="entry name" value="Zn2/Cys6 DNA-binding domain"/>
    <property type="match status" value="1"/>
</dbReference>